<sequence length="165" mass="17528">MPRSIDYRATSAHPASKVYAAMVDRDLLEEQLRHIGGPGAGVTAYETTADGVRYTLRHGIPGEHLPSIVSSFVPGGDLQIDRSEQWRAGDSGVYDGTGSVKVIGTPATARSVMRIADVDGGSEVRIRAEVTVKVPLVGAKIEQAVAGQIEQLLAAETQFTLSRIS</sequence>
<accession>A0A852WA25</accession>
<dbReference type="Proteomes" id="UP000549695">
    <property type="component" value="Unassembled WGS sequence"/>
</dbReference>
<dbReference type="EMBL" id="JACCCZ010000001">
    <property type="protein sequence ID" value="NYG02272.1"/>
    <property type="molecule type" value="Genomic_DNA"/>
</dbReference>
<reference evidence="1 2" key="1">
    <citation type="submission" date="2020-07" db="EMBL/GenBank/DDBJ databases">
        <title>Sequencing the genomes of 1000 actinobacteria strains.</title>
        <authorList>
            <person name="Klenk H.-P."/>
        </authorList>
    </citation>
    <scope>NUCLEOTIDE SEQUENCE [LARGE SCALE GENOMIC DNA]</scope>
    <source>
        <strain evidence="1 2">DSM 44749</strain>
    </source>
</reference>
<dbReference type="Pfam" id="PF10698">
    <property type="entry name" value="DUF2505"/>
    <property type="match status" value="1"/>
</dbReference>
<keyword evidence="2" id="KW-1185">Reference proteome</keyword>
<dbReference type="AlphaFoldDB" id="A0A852WA25"/>
<name>A0A852WA25_PSEA5</name>
<dbReference type="RefSeq" id="WP_062399848.1">
    <property type="nucleotide sequence ID" value="NZ_BAAAJZ010000001.1"/>
</dbReference>
<dbReference type="SUPFAM" id="SSF55961">
    <property type="entry name" value="Bet v1-like"/>
    <property type="match status" value="1"/>
</dbReference>
<comment type="caution">
    <text evidence="1">The sequence shown here is derived from an EMBL/GenBank/DDBJ whole genome shotgun (WGS) entry which is preliminary data.</text>
</comment>
<dbReference type="InterPro" id="IPR019639">
    <property type="entry name" value="DUF2505"/>
</dbReference>
<proteinExistence type="predicted"/>
<gene>
    <name evidence="1" type="ORF">HDA37_002557</name>
</gene>
<dbReference type="GeneID" id="98052315"/>
<organism evidence="1 2">
    <name type="scientific">Pseudonocardia alni</name>
    <name type="common">Amycolata alni</name>
    <dbReference type="NCBI Taxonomy" id="33907"/>
    <lineage>
        <taxon>Bacteria</taxon>
        <taxon>Bacillati</taxon>
        <taxon>Actinomycetota</taxon>
        <taxon>Actinomycetes</taxon>
        <taxon>Pseudonocardiales</taxon>
        <taxon>Pseudonocardiaceae</taxon>
        <taxon>Pseudonocardia</taxon>
    </lineage>
</organism>
<evidence type="ECO:0000313" key="1">
    <source>
        <dbReference type="EMBL" id="NYG02272.1"/>
    </source>
</evidence>
<protein>
    <recommendedName>
        <fullName evidence="3">DUF2505 domain-containing protein</fullName>
    </recommendedName>
</protein>
<evidence type="ECO:0000313" key="2">
    <source>
        <dbReference type="Proteomes" id="UP000549695"/>
    </source>
</evidence>
<evidence type="ECO:0008006" key="3">
    <source>
        <dbReference type="Google" id="ProtNLM"/>
    </source>
</evidence>